<accession>A0A4Q0PGP5</accession>
<evidence type="ECO:0000313" key="1">
    <source>
        <dbReference type="EMBL" id="RXG26149.1"/>
    </source>
</evidence>
<gene>
    <name evidence="1" type="ORF">DSM02_141</name>
</gene>
<reference evidence="1 2" key="1">
    <citation type="submission" date="2018-07" db="EMBL/GenBank/DDBJ databases">
        <title>Leeuwenhoekiella genomics.</title>
        <authorList>
            <person name="Tahon G."/>
            <person name="Willems A."/>
        </authorList>
    </citation>
    <scope>NUCLEOTIDE SEQUENCE [LARGE SCALE GENOMIC DNA]</scope>
    <source>
        <strain evidence="1 2">LMG 29608</strain>
    </source>
</reference>
<keyword evidence="2" id="KW-1185">Reference proteome</keyword>
<dbReference type="Proteomes" id="UP000289859">
    <property type="component" value="Unassembled WGS sequence"/>
</dbReference>
<evidence type="ECO:0000313" key="2">
    <source>
        <dbReference type="Proteomes" id="UP000289859"/>
    </source>
</evidence>
<protein>
    <submittedName>
        <fullName evidence="1">Uncharacterized protein</fullName>
    </submittedName>
</protein>
<sequence length="46" mass="5578">MHIALFSVITLLALNFYMNLTFDTYKPQYTEAFKLLNLHWLQRFLP</sequence>
<proteinExistence type="predicted"/>
<organism evidence="1 2">
    <name type="scientific">Leeuwenhoekiella polynyae</name>
    <dbReference type="NCBI Taxonomy" id="1550906"/>
    <lineage>
        <taxon>Bacteria</taxon>
        <taxon>Pseudomonadati</taxon>
        <taxon>Bacteroidota</taxon>
        <taxon>Flavobacteriia</taxon>
        <taxon>Flavobacteriales</taxon>
        <taxon>Flavobacteriaceae</taxon>
        <taxon>Leeuwenhoekiella</taxon>
    </lineage>
</organism>
<name>A0A4Q0PGP5_9FLAO</name>
<dbReference type="EMBL" id="QOVK01000001">
    <property type="protein sequence ID" value="RXG26149.1"/>
    <property type="molecule type" value="Genomic_DNA"/>
</dbReference>
<comment type="caution">
    <text evidence="1">The sequence shown here is derived from an EMBL/GenBank/DDBJ whole genome shotgun (WGS) entry which is preliminary data.</text>
</comment>
<dbReference type="AlphaFoldDB" id="A0A4Q0PGP5"/>